<name>A0A4Y3R3F4_STRCI</name>
<organism evidence="2 3">
    <name type="scientific">Streptomyces cacaoi</name>
    <dbReference type="NCBI Taxonomy" id="1898"/>
    <lineage>
        <taxon>Bacteria</taxon>
        <taxon>Bacillati</taxon>
        <taxon>Actinomycetota</taxon>
        <taxon>Actinomycetes</taxon>
        <taxon>Kitasatosporales</taxon>
        <taxon>Streptomycetaceae</taxon>
        <taxon>Streptomyces</taxon>
    </lineage>
</organism>
<dbReference type="Gene3D" id="3.10.180.10">
    <property type="entry name" value="2,3-Dihydroxybiphenyl 1,2-Dioxygenase, domain 1"/>
    <property type="match status" value="1"/>
</dbReference>
<dbReference type="PANTHER" id="PTHR35908:SF1">
    <property type="entry name" value="CONSERVED PROTEIN"/>
    <property type="match status" value="1"/>
</dbReference>
<proteinExistence type="predicted"/>
<dbReference type="EMBL" id="BJMM01000020">
    <property type="protein sequence ID" value="GEB51437.1"/>
    <property type="molecule type" value="Genomic_DNA"/>
</dbReference>
<evidence type="ECO:0000313" key="2">
    <source>
        <dbReference type="EMBL" id="GEB51437.1"/>
    </source>
</evidence>
<feature type="domain" description="Glyoxalase-like" evidence="1">
    <location>
        <begin position="7"/>
        <end position="151"/>
    </location>
</feature>
<gene>
    <name evidence="2" type="ORF">SCA03_39880</name>
</gene>
<dbReference type="InterPro" id="IPR029068">
    <property type="entry name" value="Glyas_Bleomycin-R_OHBP_Dase"/>
</dbReference>
<evidence type="ECO:0000259" key="1">
    <source>
        <dbReference type="Pfam" id="PF18029"/>
    </source>
</evidence>
<dbReference type="InterPro" id="IPR041581">
    <property type="entry name" value="Glyoxalase_6"/>
</dbReference>
<dbReference type="OrthoDB" id="5524593at2"/>
<sequence>MPLDWKLVVDSEDPHRLAHFWAQALGYTTEDHSAHIERLHALGAINQAQIIQDERHDGRAAWRHAAAIRHPHDPVDENTGSGLGRRLLFLAVPEPKRAKNRLHLDLHVGPDAREAEVTRLERLGARTLHTVVEPGSHHVTMTDPEGNEFDVQ</sequence>
<protein>
    <recommendedName>
        <fullName evidence="1">Glyoxalase-like domain-containing protein</fullName>
    </recommendedName>
</protein>
<dbReference type="SUPFAM" id="SSF54593">
    <property type="entry name" value="Glyoxalase/Bleomycin resistance protein/Dihydroxybiphenyl dioxygenase"/>
    <property type="match status" value="1"/>
</dbReference>
<dbReference type="Proteomes" id="UP000319210">
    <property type="component" value="Unassembled WGS sequence"/>
</dbReference>
<comment type="caution">
    <text evidence="2">The sequence shown here is derived from an EMBL/GenBank/DDBJ whole genome shotgun (WGS) entry which is preliminary data.</text>
</comment>
<keyword evidence="3" id="KW-1185">Reference proteome</keyword>
<accession>A0A4Y3R3F4</accession>
<dbReference type="RefSeq" id="WP_030889709.1">
    <property type="nucleotide sequence ID" value="NZ_BJMM01000020.1"/>
</dbReference>
<dbReference type="Pfam" id="PF18029">
    <property type="entry name" value="Glyoxalase_6"/>
    <property type="match status" value="1"/>
</dbReference>
<dbReference type="AlphaFoldDB" id="A0A4Y3R3F4"/>
<evidence type="ECO:0000313" key="3">
    <source>
        <dbReference type="Proteomes" id="UP000319210"/>
    </source>
</evidence>
<reference evidence="2 3" key="1">
    <citation type="submission" date="2019-06" db="EMBL/GenBank/DDBJ databases">
        <title>Whole genome shotgun sequence of Streptomyces cacaoi subsp. cacaoi NBRC 12748.</title>
        <authorList>
            <person name="Hosoyama A."/>
            <person name="Uohara A."/>
            <person name="Ohji S."/>
            <person name="Ichikawa N."/>
        </authorList>
    </citation>
    <scope>NUCLEOTIDE SEQUENCE [LARGE SCALE GENOMIC DNA]</scope>
    <source>
        <strain evidence="2 3">NBRC 12748</strain>
    </source>
</reference>
<dbReference type="PANTHER" id="PTHR35908">
    <property type="entry name" value="HYPOTHETICAL FUSION PROTEIN"/>
    <property type="match status" value="1"/>
</dbReference>